<sequence length="41" mass="4874">MKNAGNCYHSTSRAIADFMIKLQIDRWESKVMILEFLKKKK</sequence>
<dbReference type="EMBL" id="AUZM01000080">
    <property type="protein sequence ID" value="ERT04790.1"/>
    <property type="molecule type" value="Genomic_DNA"/>
</dbReference>
<dbReference type="Proteomes" id="UP000017127">
    <property type="component" value="Unassembled WGS sequence"/>
</dbReference>
<protein>
    <submittedName>
        <fullName evidence="1">Uncharacterized protein</fullName>
    </submittedName>
</protein>
<organism evidence="1 2">
    <name type="scientific">Lyngbya aestuarii BL J</name>
    <dbReference type="NCBI Taxonomy" id="1348334"/>
    <lineage>
        <taxon>Bacteria</taxon>
        <taxon>Bacillati</taxon>
        <taxon>Cyanobacteriota</taxon>
        <taxon>Cyanophyceae</taxon>
        <taxon>Oscillatoriophycideae</taxon>
        <taxon>Oscillatoriales</taxon>
        <taxon>Microcoleaceae</taxon>
        <taxon>Lyngbya</taxon>
    </lineage>
</organism>
<proteinExistence type="predicted"/>
<name>U7QCN6_9CYAN</name>
<comment type="caution">
    <text evidence="1">The sequence shown here is derived from an EMBL/GenBank/DDBJ whole genome shotgun (WGS) entry which is preliminary data.</text>
</comment>
<accession>U7QCN6</accession>
<evidence type="ECO:0000313" key="2">
    <source>
        <dbReference type="Proteomes" id="UP000017127"/>
    </source>
</evidence>
<keyword evidence="2" id="KW-1185">Reference proteome</keyword>
<gene>
    <name evidence="1" type="ORF">M595_5259</name>
</gene>
<reference evidence="1 2" key="1">
    <citation type="journal article" date="2013" name="Front. Microbiol.">
        <title>Comparative genomic analyses of the cyanobacterium, Lyngbya aestuarii BL J, a powerful hydrogen producer.</title>
        <authorList>
            <person name="Kothari A."/>
            <person name="Vaughn M."/>
            <person name="Garcia-Pichel F."/>
        </authorList>
    </citation>
    <scope>NUCLEOTIDE SEQUENCE [LARGE SCALE GENOMIC DNA]</scope>
    <source>
        <strain evidence="1 2">BL J</strain>
    </source>
</reference>
<dbReference type="AlphaFoldDB" id="U7QCN6"/>
<evidence type="ECO:0000313" key="1">
    <source>
        <dbReference type="EMBL" id="ERT04790.1"/>
    </source>
</evidence>